<evidence type="ECO:0000256" key="1">
    <source>
        <dbReference type="ARBA" id="ARBA00006484"/>
    </source>
</evidence>
<dbReference type="Proteomes" id="UP001500618">
    <property type="component" value="Unassembled WGS sequence"/>
</dbReference>
<feature type="domain" description="Ketoreductase" evidence="2">
    <location>
        <begin position="200"/>
        <end position="381"/>
    </location>
</feature>
<dbReference type="PROSITE" id="PS00061">
    <property type="entry name" value="ADH_SHORT"/>
    <property type="match status" value="1"/>
</dbReference>
<evidence type="ECO:0000313" key="3">
    <source>
        <dbReference type="EMBL" id="GAA1691582.1"/>
    </source>
</evidence>
<sequence length="439" mass="45553">MADLYQQFVSSGPGKAVAQRLGLPRPVRLRRYEPGQPIAAGPVLLGGHGRLLSTLTKTLEAIGIETADSASPYGLVFDATGIIAPEQLRELYDFFHPVVRSVRPSGRVLVLGTAPESTENVAEAVAQRALEGFVRSLGKEVGRGATAQLIYVAEGAEDALESTLRFFLSGKSAYVSGQVVRVGVAEIPQVQDHDRPLAGKVALVTGASRGIGAAIAKTLARDGAHVVCLDVPAQGEDLSRVANAVGGSSLQLDITAEKAPAALAEHLSTRHQGVDIVVHNAGIIRDKTLARMSEAQWDSVLAVNVVAPARINDHFVEHQVLRTGGRIVGLASIAGIAGNAGQTNYGATKAGVIGLAQTLAPRLHSLPATINAVAPGFIETKMTASMPVTVREVGRRLNSLAQGGLPIDVAETIAWLAHPGSAGVSGCVVRVCGQSLLGA</sequence>
<name>A0ABP4TR41_9ACTN</name>
<dbReference type="InterPro" id="IPR057326">
    <property type="entry name" value="KR_dom"/>
</dbReference>
<dbReference type="InterPro" id="IPR036291">
    <property type="entry name" value="NAD(P)-bd_dom_sf"/>
</dbReference>
<proteinExistence type="inferred from homology"/>
<protein>
    <submittedName>
        <fullName evidence="3">3-oxoacyl-ACP reductase</fullName>
    </submittedName>
</protein>
<dbReference type="PANTHER" id="PTHR42760">
    <property type="entry name" value="SHORT-CHAIN DEHYDROGENASES/REDUCTASES FAMILY MEMBER"/>
    <property type="match status" value="1"/>
</dbReference>
<dbReference type="PANTHER" id="PTHR42760:SF78">
    <property type="entry name" value="3-OXOACYL-[ACYL-CARRIER-PROTEIN] REDUCTASE [NADH]"/>
    <property type="match status" value="1"/>
</dbReference>
<gene>
    <name evidence="3" type="ORF">GCM10009765_46230</name>
</gene>
<dbReference type="InterPro" id="IPR020904">
    <property type="entry name" value="Sc_DH/Rdtase_CS"/>
</dbReference>
<reference evidence="4" key="1">
    <citation type="journal article" date="2019" name="Int. J. Syst. Evol. Microbiol.">
        <title>The Global Catalogue of Microorganisms (GCM) 10K type strain sequencing project: providing services to taxonomists for standard genome sequencing and annotation.</title>
        <authorList>
            <consortium name="The Broad Institute Genomics Platform"/>
            <consortium name="The Broad Institute Genome Sequencing Center for Infectious Disease"/>
            <person name="Wu L."/>
            <person name="Ma J."/>
        </authorList>
    </citation>
    <scope>NUCLEOTIDE SEQUENCE [LARGE SCALE GENOMIC DNA]</scope>
    <source>
        <strain evidence="4">JCM 14718</strain>
    </source>
</reference>
<dbReference type="Pfam" id="PF13561">
    <property type="entry name" value="adh_short_C2"/>
    <property type="match status" value="1"/>
</dbReference>
<dbReference type="SUPFAM" id="SSF51735">
    <property type="entry name" value="NAD(P)-binding Rossmann-fold domains"/>
    <property type="match status" value="1"/>
</dbReference>
<dbReference type="EMBL" id="BAAANY010000019">
    <property type="protein sequence ID" value="GAA1691582.1"/>
    <property type="molecule type" value="Genomic_DNA"/>
</dbReference>
<evidence type="ECO:0000259" key="2">
    <source>
        <dbReference type="SMART" id="SM00822"/>
    </source>
</evidence>
<dbReference type="PRINTS" id="PR00080">
    <property type="entry name" value="SDRFAMILY"/>
</dbReference>
<dbReference type="SMART" id="SM00822">
    <property type="entry name" value="PKS_KR"/>
    <property type="match status" value="1"/>
</dbReference>
<comment type="caution">
    <text evidence="3">The sequence shown here is derived from an EMBL/GenBank/DDBJ whole genome shotgun (WGS) entry which is preliminary data.</text>
</comment>
<accession>A0ABP4TR41</accession>
<evidence type="ECO:0000313" key="4">
    <source>
        <dbReference type="Proteomes" id="UP001500618"/>
    </source>
</evidence>
<dbReference type="Gene3D" id="3.40.50.720">
    <property type="entry name" value="NAD(P)-binding Rossmann-like Domain"/>
    <property type="match status" value="2"/>
</dbReference>
<dbReference type="RefSeq" id="WP_344312517.1">
    <property type="nucleotide sequence ID" value="NZ_BAAANY010000019.1"/>
</dbReference>
<dbReference type="InterPro" id="IPR002347">
    <property type="entry name" value="SDR_fam"/>
</dbReference>
<dbReference type="NCBIfam" id="NF006110">
    <property type="entry name" value="PRK08261.1"/>
    <property type="match status" value="1"/>
</dbReference>
<organism evidence="3 4">
    <name type="scientific">Fodinicola feengrottensis</name>
    <dbReference type="NCBI Taxonomy" id="435914"/>
    <lineage>
        <taxon>Bacteria</taxon>
        <taxon>Bacillati</taxon>
        <taxon>Actinomycetota</taxon>
        <taxon>Actinomycetes</taxon>
        <taxon>Mycobacteriales</taxon>
        <taxon>Fodinicola</taxon>
    </lineage>
</organism>
<comment type="similarity">
    <text evidence="1">Belongs to the short-chain dehydrogenases/reductases (SDR) family.</text>
</comment>
<dbReference type="PRINTS" id="PR00081">
    <property type="entry name" value="GDHRDH"/>
</dbReference>
<keyword evidence="4" id="KW-1185">Reference proteome</keyword>